<evidence type="ECO:0000256" key="6">
    <source>
        <dbReference type="HAMAP-Rule" id="MF_00922"/>
    </source>
</evidence>
<evidence type="ECO:0000256" key="5">
    <source>
        <dbReference type="ARBA" id="ARBA00023288"/>
    </source>
</evidence>
<proteinExistence type="inferred from homology"/>
<dbReference type="EMBL" id="NARP01000014">
    <property type="protein sequence ID" value="OTP99742.1"/>
    <property type="molecule type" value="Genomic_DNA"/>
</dbReference>
<keyword evidence="1 6" id="KW-0732">Signal</keyword>
<comment type="subcellular location">
    <subcellularLocation>
        <location evidence="6">Cell outer membrane</location>
        <topology evidence="6">Lipid-anchor</topology>
    </subcellularLocation>
</comment>
<dbReference type="OrthoDB" id="9779191at2"/>
<evidence type="ECO:0000259" key="7">
    <source>
        <dbReference type="Pfam" id="PF13525"/>
    </source>
</evidence>
<evidence type="ECO:0000256" key="2">
    <source>
        <dbReference type="ARBA" id="ARBA00023136"/>
    </source>
</evidence>
<dbReference type="SUPFAM" id="SSF48452">
    <property type="entry name" value="TPR-like"/>
    <property type="match status" value="1"/>
</dbReference>
<dbReference type="CDD" id="cd15830">
    <property type="entry name" value="BamD"/>
    <property type="match status" value="1"/>
</dbReference>
<dbReference type="GO" id="GO:1990063">
    <property type="term" value="C:Bam protein complex"/>
    <property type="evidence" value="ECO:0007669"/>
    <property type="project" value="TreeGrafter"/>
</dbReference>
<dbReference type="PANTHER" id="PTHR37423">
    <property type="entry name" value="SOLUBLE LYTIC MUREIN TRANSGLYCOSYLASE-RELATED"/>
    <property type="match status" value="1"/>
</dbReference>
<dbReference type="Proteomes" id="UP000194800">
    <property type="component" value="Unassembled WGS sequence"/>
</dbReference>
<organism evidence="8 11">
    <name type="scientific">Gilliamella apicola</name>
    <dbReference type="NCBI Taxonomy" id="1196095"/>
    <lineage>
        <taxon>Bacteria</taxon>
        <taxon>Pseudomonadati</taxon>
        <taxon>Pseudomonadota</taxon>
        <taxon>Gammaproteobacteria</taxon>
        <taxon>Orbales</taxon>
        <taxon>Orbaceae</taxon>
        <taxon>Gilliamella</taxon>
    </lineage>
</organism>
<keyword evidence="3 6" id="KW-0564">Palmitate</keyword>
<evidence type="ECO:0000313" key="8">
    <source>
        <dbReference type="EMBL" id="OTP99742.1"/>
    </source>
</evidence>
<dbReference type="GO" id="GO:0043165">
    <property type="term" value="P:Gram-negative-bacterium-type cell outer membrane assembly"/>
    <property type="evidence" value="ECO:0007669"/>
    <property type="project" value="UniProtKB-UniRule"/>
</dbReference>
<evidence type="ECO:0000256" key="4">
    <source>
        <dbReference type="ARBA" id="ARBA00023237"/>
    </source>
</evidence>
<dbReference type="GO" id="GO:0051205">
    <property type="term" value="P:protein insertion into membrane"/>
    <property type="evidence" value="ECO:0007669"/>
    <property type="project" value="UniProtKB-UniRule"/>
</dbReference>
<comment type="similarity">
    <text evidence="6">Belongs to the BamD family.</text>
</comment>
<gene>
    <name evidence="6" type="primary">bamD</name>
    <name evidence="9" type="ORF">B6C91_08645</name>
    <name evidence="8" type="ORF">B6D08_06665</name>
</gene>
<comment type="subunit">
    <text evidence="6">Part of the Bam complex.</text>
</comment>
<dbReference type="HAMAP" id="MF_00922">
    <property type="entry name" value="OM_assembly_BamD"/>
    <property type="match status" value="1"/>
</dbReference>
<dbReference type="AlphaFoldDB" id="A0A242NIL4"/>
<evidence type="ECO:0000313" key="11">
    <source>
        <dbReference type="Proteomes" id="UP000194977"/>
    </source>
</evidence>
<dbReference type="Pfam" id="PF13525">
    <property type="entry name" value="YfiO"/>
    <property type="match status" value="1"/>
</dbReference>
<accession>A0A242NIL4</accession>
<evidence type="ECO:0000256" key="1">
    <source>
        <dbReference type="ARBA" id="ARBA00022729"/>
    </source>
</evidence>
<sequence length="264" mass="30189">MKLRLHTLLAITLAGMLIGCTSSKPDVENVSELDLHNKARSELESGNIKSSISILETIDKNFPFGPYSQQVQFDLIYAYYKSGDYPLTIASIDRFLKLNPTHPNIDWIIYMRGITNMVQDDNTIQGWFNVDRSDRDPDFAMAAFKDFTYLVSSFPDSPYAADAQKRLIYLKNRLSRYQLKIAEYYTKRGAYVAVINRVSRMISLFPDTDSTKTALLLMRNAYNELGLDNETKKVDDLIQANLENIPKKEEKSFLSRFTSIFNGG</sequence>
<comment type="caution">
    <text evidence="8">The sequence shown here is derived from an EMBL/GenBank/DDBJ whole genome shotgun (WGS) entry which is preliminary data.</text>
</comment>
<evidence type="ECO:0000256" key="3">
    <source>
        <dbReference type="ARBA" id="ARBA00023139"/>
    </source>
</evidence>
<evidence type="ECO:0000313" key="9">
    <source>
        <dbReference type="EMBL" id="OTQ09567.1"/>
    </source>
</evidence>
<comment type="function">
    <text evidence="6">Part of the outer membrane protein assembly complex, which is involved in assembly and insertion of beta-barrel proteins into the outer membrane.</text>
</comment>
<protein>
    <recommendedName>
        <fullName evidence="6">Outer membrane protein assembly factor BamD</fullName>
    </recommendedName>
</protein>
<dbReference type="InterPro" id="IPR011990">
    <property type="entry name" value="TPR-like_helical_dom_sf"/>
</dbReference>
<evidence type="ECO:0000313" key="10">
    <source>
        <dbReference type="Proteomes" id="UP000194800"/>
    </source>
</evidence>
<keyword evidence="4 6" id="KW-0998">Cell outer membrane</keyword>
<dbReference type="InterPro" id="IPR039565">
    <property type="entry name" value="BamD-like"/>
</dbReference>
<dbReference type="InterPro" id="IPR017689">
    <property type="entry name" value="BamD"/>
</dbReference>
<dbReference type="Proteomes" id="UP000194977">
    <property type="component" value="Unassembled WGS sequence"/>
</dbReference>
<dbReference type="Gene3D" id="1.25.40.10">
    <property type="entry name" value="Tetratricopeptide repeat domain"/>
    <property type="match status" value="1"/>
</dbReference>
<dbReference type="NCBIfam" id="TIGR03302">
    <property type="entry name" value="OM_YfiO"/>
    <property type="match status" value="1"/>
</dbReference>
<dbReference type="PANTHER" id="PTHR37423:SF1">
    <property type="entry name" value="OUTER MEMBRANE PROTEIN ASSEMBLY FACTOR BAMD"/>
    <property type="match status" value="1"/>
</dbReference>
<reference evidence="10 11" key="1">
    <citation type="submission" date="2017-03" db="EMBL/GenBank/DDBJ databases">
        <title>Comparative genomics of honeybee gut symbionts reveal geographically distinct and subgroup specific antibiotic resistance.</title>
        <authorList>
            <person name="Ludvigsen J."/>
            <person name="Porcellato D."/>
            <person name="Labee-Lund T.M."/>
            <person name="Amdam G.V."/>
            <person name="Rudi K."/>
        </authorList>
    </citation>
    <scope>NUCLEOTIDE SEQUENCE [LARGE SCALE GENOMIC DNA]</scope>
    <source>
        <strain evidence="8 11">A-7-12</strain>
        <strain evidence="9 10">A-9-12</strain>
    </source>
</reference>
<dbReference type="PROSITE" id="PS51257">
    <property type="entry name" value="PROKAR_LIPOPROTEIN"/>
    <property type="match status" value="1"/>
</dbReference>
<feature type="domain" description="Outer membrane lipoprotein BamD-like" evidence="7">
    <location>
        <begin position="32"/>
        <end position="234"/>
    </location>
</feature>
<keyword evidence="10" id="KW-1185">Reference proteome</keyword>
<keyword evidence="5 6" id="KW-0449">Lipoprotein</keyword>
<dbReference type="EMBL" id="NART01000037">
    <property type="protein sequence ID" value="OTQ09567.1"/>
    <property type="molecule type" value="Genomic_DNA"/>
</dbReference>
<name>A0A242NIL4_9GAMM</name>
<keyword evidence="2 6" id="KW-0472">Membrane</keyword>